<keyword evidence="2" id="KW-1185">Reference proteome</keyword>
<comment type="caution">
    <text evidence="1">The sequence shown here is derived from an EMBL/GenBank/DDBJ whole genome shotgun (WGS) entry which is preliminary data.</text>
</comment>
<evidence type="ECO:0000313" key="2">
    <source>
        <dbReference type="Proteomes" id="UP001412067"/>
    </source>
</evidence>
<dbReference type="EMBL" id="JBBWWR010000017">
    <property type="protein sequence ID" value="KAK8945835.1"/>
    <property type="molecule type" value="Genomic_DNA"/>
</dbReference>
<protein>
    <submittedName>
        <fullName evidence="1">Uncharacterized protein</fullName>
    </submittedName>
</protein>
<proteinExistence type="predicted"/>
<sequence length="116" mass="12752">MVMVMEKRAARTLTRSPNLRSPWIDATAAAAVEQAGGGSFCSEQASGIRVKIVISKEELRQLMEALSSSSPSTPAAVEELLRGGSLRRRCMKVSECSGLKEGRWRPELRSIPEEQY</sequence>
<accession>A0ABR2LNM6</accession>
<evidence type="ECO:0000313" key="1">
    <source>
        <dbReference type="EMBL" id="KAK8945835.1"/>
    </source>
</evidence>
<reference evidence="1 2" key="1">
    <citation type="journal article" date="2022" name="Nat. Plants">
        <title>Genomes of leafy and leafless Platanthera orchids illuminate the evolution of mycoheterotrophy.</title>
        <authorList>
            <person name="Li M.H."/>
            <person name="Liu K.W."/>
            <person name="Li Z."/>
            <person name="Lu H.C."/>
            <person name="Ye Q.L."/>
            <person name="Zhang D."/>
            <person name="Wang J.Y."/>
            <person name="Li Y.F."/>
            <person name="Zhong Z.M."/>
            <person name="Liu X."/>
            <person name="Yu X."/>
            <person name="Liu D.K."/>
            <person name="Tu X.D."/>
            <person name="Liu B."/>
            <person name="Hao Y."/>
            <person name="Liao X.Y."/>
            <person name="Jiang Y.T."/>
            <person name="Sun W.H."/>
            <person name="Chen J."/>
            <person name="Chen Y.Q."/>
            <person name="Ai Y."/>
            <person name="Zhai J.W."/>
            <person name="Wu S.S."/>
            <person name="Zhou Z."/>
            <person name="Hsiao Y.Y."/>
            <person name="Wu W.L."/>
            <person name="Chen Y.Y."/>
            <person name="Lin Y.F."/>
            <person name="Hsu J.L."/>
            <person name="Li C.Y."/>
            <person name="Wang Z.W."/>
            <person name="Zhao X."/>
            <person name="Zhong W.Y."/>
            <person name="Ma X.K."/>
            <person name="Ma L."/>
            <person name="Huang J."/>
            <person name="Chen G.Z."/>
            <person name="Huang M.Z."/>
            <person name="Huang L."/>
            <person name="Peng D.H."/>
            <person name="Luo Y.B."/>
            <person name="Zou S.Q."/>
            <person name="Chen S.P."/>
            <person name="Lan S."/>
            <person name="Tsai W.C."/>
            <person name="Van de Peer Y."/>
            <person name="Liu Z.J."/>
        </authorList>
    </citation>
    <scope>NUCLEOTIDE SEQUENCE [LARGE SCALE GENOMIC DNA]</scope>
    <source>
        <strain evidence="1">Lor288</strain>
    </source>
</reference>
<gene>
    <name evidence="1" type="ORF">KSP40_PGU021551</name>
</gene>
<name>A0ABR2LNM6_9ASPA</name>
<dbReference type="Proteomes" id="UP001412067">
    <property type="component" value="Unassembled WGS sequence"/>
</dbReference>
<organism evidence="1 2">
    <name type="scientific">Platanthera guangdongensis</name>
    <dbReference type="NCBI Taxonomy" id="2320717"/>
    <lineage>
        <taxon>Eukaryota</taxon>
        <taxon>Viridiplantae</taxon>
        <taxon>Streptophyta</taxon>
        <taxon>Embryophyta</taxon>
        <taxon>Tracheophyta</taxon>
        <taxon>Spermatophyta</taxon>
        <taxon>Magnoliopsida</taxon>
        <taxon>Liliopsida</taxon>
        <taxon>Asparagales</taxon>
        <taxon>Orchidaceae</taxon>
        <taxon>Orchidoideae</taxon>
        <taxon>Orchideae</taxon>
        <taxon>Orchidinae</taxon>
        <taxon>Platanthera</taxon>
    </lineage>
</organism>